<keyword evidence="5 6" id="KW-0472">Membrane</keyword>
<keyword evidence="3 6" id="KW-0812">Transmembrane</keyword>
<protein>
    <submittedName>
        <fullName evidence="7">Branched-chain amino acid ABC-type transport system, permease components</fullName>
    </submittedName>
</protein>
<sequence length="324" mass="34434">MDLLNVYHLQIITFMAVNSILALSFYLPLSAGQLSLGCAGFMSIGAYTAAILSLHYGMPVFTTIPAGAAAAALAGVLLGFPALRLTGVYLAIATLGFGEVVRVLFLNLKITNGALGMPEIPNLNDYFSALYRSWGLQGGLAGLDLPRLAALTTVVFCYFVLAACVAFVLRQENSRTGRAMAAVKADEVASGVMGIGATYIKMLAFVQGAFLAGLAGAISAHVTNFIAPGDFNYHRAVNILLFVVLGGSELVWGGLLGAAVLSVLPEFLRFMQDFRWIIFGALLAAMMVFRPQGLIDRQLLCRFSLRKKPGMDGMDARSSSGEVD</sequence>
<dbReference type="STRING" id="370438.PTH_2349"/>
<dbReference type="Proteomes" id="UP000006556">
    <property type="component" value="Chromosome"/>
</dbReference>
<keyword evidence="4 6" id="KW-1133">Transmembrane helix</keyword>
<feature type="transmembrane region" description="Helical" evidence="6">
    <location>
        <begin position="239"/>
        <end position="264"/>
    </location>
</feature>
<feature type="transmembrane region" description="Helical" evidence="6">
    <location>
        <begin position="87"/>
        <end position="108"/>
    </location>
</feature>
<evidence type="ECO:0000256" key="4">
    <source>
        <dbReference type="ARBA" id="ARBA00022989"/>
    </source>
</evidence>
<accession>A5CZN9</accession>
<feature type="transmembrane region" description="Helical" evidence="6">
    <location>
        <begin position="148"/>
        <end position="169"/>
    </location>
</feature>
<feature type="transmembrane region" description="Helical" evidence="6">
    <location>
        <begin position="6"/>
        <end position="27"/>
    </location>
</feature>
<feature type="transmembrane region" description="Helical" evidence="6">
    <location>
        <begin position="60"/>
        <end position="80"/>
    </location>
</feature>
<evidence type="ECO:0000256" key="1">
    <source>
        <dbReference type="ARBA" id="ARBA00004651"/>
    </source>
</evidence>
<dbReference type="PANTHER" id="PTHR30482">
    <property type="entry name" value="HIGH-AFFINITY BRANCHED-CHAIN AMINO ACID TRANSPORT SYSTEM PERMEASE"/>
    <property type="match status" value="1"/>
</dbReference>
<proteinExistence type="predicted"/>
<evidence type="ECO:0000256" key="3">
    <source>
        <dbReference type="ARBA" id="ARBA00022692"/>
    </source>
</evidence>
<dbReference type="HOGENOM" id="CLU_031365_1_2_9"/>
<dbReference type="InterPro" id="IPR043428">
    <property type="entry name" value="LivM-like"/>
</dbReference>
<feature type="transmembrane region" description="Helical" evidence="6">
    <location>
        <begin position="276"/>
        <end position="295"/>
    </location>
</feature>
<dbReference type="EMBL" id="AP009389">
    <property type="protein sequence ID" value="BAF60530.1"/>
    <property type="molecule type" value="Genomic_DNA"/>
</dbReference>
<name>A5CZN9_PELTS</name>
<dbReference type="GO" id="GO:0005886">
    <property type="term" value="C:plasma membrane"/>
    <property type="evidence" value="ECO:0007669"/>
    <property type="project" value="UniProtKB-SubCell"/>
</dbReference>
<evidence type="ECO:0000256" key="2">
    <source>
        <dbReference type="ARBA" id="ARBA00022475"/>
    </source>
</evidence>
<dbReference type="AlphaFoldDB" id="A5CZN9"/>
<evidence type="ECO:0000256" key="5">
    <source>
        <dbReference type="ARBA" id="ARBA00023136"/>
    </source>
</evidence>
<gene>
    <name evidence="7" type="primary">LivH</name>
    <name evidence="7" type="ordered locus">PTH_2349</name>
</gene>
<dbReference type="eggNOG" id="COG4177">
    <property type="taxonomic scope" value="Bacteria"/>
</dbReference>
<dbReference type="CDD" id="cd06581">
    <property type="entry name" value="TM_PBP1_LivM_like"/>
    <property type="match status" value="1"/>
</dbReference>
<dbReference type="Pfam" id="PF02653">
    <property type="entry name" value="BPD_transp_2"/>
    <property type="match status" value="1"/>
</dbReference>
<reference evidence="8" key="1">
    <citation type="journal article" date="2008" name="Genome Res.">
        <title>The genome of Pelotomaculum thermopropionicum reveals niche-associated evolution in anaerobic microbiota.</title>
        <authorList>
            <person name="Kosaka T."/>
            <person name="Kato S."/>
            <person name="Shimoyama T."/>
            <person name="Ishii S."/>
            <person name="Abe T."/>
            <person name="Watanabe K."/>
        </authorList>
    </citation>
    <scope>NUCLEOTIDE SEQUENCE [LARGE SCALE GENOMIC DNA]</scope>
    <source>
        <strain evidence="8">DSM 13744 / JCM 10971 / SI</strain>
    </source>
</reference>
<organism evidence="7 8">
    <name type="scientific">Pelotomaculum thermopropionicum (strain DSM 13744 / JCM 10971 / SI)</name>
    <dbReference type="NCBI Taxonomy" id="370438"/>
    <lineage>
        <taxon>Bacteria</taxon>
        <taxon>Bacillati</taxon>
        <taxon>Bacillota</taxon>
        <taxon>Clostridia</taxon>
        <taxon>Eubacteriales</taxon>
        <taxon>Desulfotomaculaceae</taxon>
        <taxon>Pelotomaculum</taxon>
    </lineage>
</organism>
<feature type="transmembrane region" description="Helical" evidence="6">
    <location>
        <begin position="34"/>
        <end position="54"/>
    </location>
</feature>
<evidence type="ECO:0000313" key="8">
    <source>
        <dbReference type="Proteomes" id="UP000006556"/>
    </source>
</evidence>
<evidence type="ECO:0000313" key="7">
    <source>
        <dbReference type="EMBL" id="BAF60530.1"/>
    </source>
</evidence>
<keyword evidence="8" id="KW-1185">Reference proteome</keyword>
<keyword evidence="2" id="KW-1003">Cell membrane</keyword>
<feature type="transmembrane region" description="Helical" evidence="6">
    <location>
        <begin position="203"/>
        <end position="227"/>
    </location>
</feature>
<dbReference type="KEGG" id="pth:PTH_2349"/>
<dbReference type="PANTHER" id="PTHR30482:SF10">
    <property type="entry name" value="HIGH-AFFINITY BRANCHED-CHAIN AMINO ACID TRANSPORT PROTEIN BRAE"/>
    <property type="match status" value="1"/>
</dbReference>
<comment type="subcellular location">
    <subcellularLocation>
        <location evidence="1">Cell membrane</location>
        <topology evidence="1">Multi-pass membrane protein</topology>
    </subcellularLocation>
</comment>
<dbReference type="GO" id="GO:0015658">
    <property type="term" value="F:branched-chain amino acid transmembrane transporter activity"/>
    <property type="evidence" value="ECO:0007669"/>
    <property type="project" value="InterPro"/>
</dbReference>
<dbReference type="InterPro" id="IPR001851">
    <property type="entry name" value="ABC_transp_permease"/>
</dbReference>
<evidence type="ECO:0000256" key="6">
    <source>
        <dbReference type="SAM" id="Phobius"/>
    </source>
</evidence>